<dbReference type="Proteomes" id="UP000321408">
    <property type="component" value="Chromosome"/>
</dbReference>
<dbReference type="EMBL" id="CP042905">
    <property type="protein sequence ID" value="QEE16735.2"/>
    <property type="molecule type" value="Genomic_DNA"/>
</dbReference>
<sequence>MPSKPSKTRQPDLNDRLVFNYINQQIEPISYHDIQKSKIVSPGILQATVTRCLNPDSKFRIYEGKKISKQQDRLIRLFSTNPTTLSSLELPNLSNLIKIYENIIDGNIFEAKNDFFLPLKMDEYSTQILKELVKISPHLESIGDLFSKALEKYLEESVTEGLIDQAKQIVEENRK</sequence>
<name>A0A5B9DCJ8_9ARCH</name>
<dbReference type="AlphaFoldDB" id="A0A5B9DCJ8"/>
<protein>
    <submittedName>
        <fullName evidence="1">Uncharacterized protein</fullName>
    </submittedName>
</protein>
<proteinExistence type="predicted"/>
<reference evidence="1 2" key="2">
    <citation type="journal article" date="2024" name="Int. J. Syst. Evol. Microbiol.">
        <title>Promethearchaeum syntrophicum gen. nov., sp. nov., an anaerobic, obligately syntrophic archaeon, the first isolate of the lineage 'Asgard' archaea, and proposal of the new archaeal phylum Promethearchaeota phyl. nov. and kingdom Promethearchaeati regn. nov.</title>
        <authorList>
            <person name="Imachi H."/>
            <person name="Nobu M.K."/>
            <person name="Kato S."/>
            <person name="Takaki Y."/>
            <person name="Miyazaki M."/>
            <person name="Miyata M."/>
            <person name="Ogawara M."/>
            <person name="Saito Y."/>
            <person name="Sakai S."/>
            <person name="Tahara Y.O."/>
            <person name="Takano Y."/>
            <person name="Tasumi E."/>
            <person name="Uematsu K."/>
            <person name="Yoshimura T."/>
            <person name="Itoh T."/>
            <person name="Ohkuma M."/>
            <person name="Takai K."/>
        </authorList>
    </citation>
    <scope>NUCLEOTIDE SEQUENCE [LARGE SCALE GENOMIC DNA]</scope>
    <source>
        <strain evidence="1 2">MK-D1</strain>
    </source>
</reference>
<gene>
    <name evidence="1" type="ORF">DSAG12_02565</name>
</gene>
<dbReference type="KEGG" id="psyt:DSAG12_02565"/>
<keyword evidence="2" id="KW-1185">Reference proteome</keyword>
<reference evidence="1 2" key="1">
    <citation type="journal article" date="2020" name="Nature">
        <title>Isolation of an archaeon at the prokaryote-eukaryote interface.</title>
        <authorList>
            <person name="Imachi H."/>
            <person name="Nobu M.K."/>
            <person name="Nakahara N."/>
            <person name="Morono Y."/>
            <person name="Ogawara M."/>
            <person name="Takaki Y."/>
            <person name="Takano Y."/>
            <person name="Uematsu K."/>
            <person name="Ikuta T."/>
            <person name="Ito M."/>
            <person name="Matsui Y."/>
            <person name="Miyazaki M."/>
            <person name="Murata K."/>
            <person name="Saito Y."/>
            <person name="Sakai S."/>
            <person name="Song C."/>
            <person name="Tasumi E."/>
            <person name="Yamanaka Y."/>
            <person name="Yamaguchi T."/>
            <person name="Kamagata Y."/>
            <person name="Tamaki H."/>
            <person name="Takai K."/>
        </authorList>
    </citation>
    <scope>NUCLEOTIDE SEQUENCE [LARGE SCALE GENOMIC DNA]</scope>
    <source>
        <strain evidence="1 2">MK-D1</strain>
    </source>
</reference>
<organism evidence="1 2">
    <name type="scientific">Promethearchaeum syntrophicum</name>
    <dbReference type="NCBI Taxonomy" id="2594042"/>
    <lineage>
        <taxon>Archaea</taxon>
        <taxon>Promethearchaeati</taxon>
        <taxon>Promethearchaeota</taxon>
        <taxon>Promethearchaeia</taxon>
        <taxon>Promethearchaeales</taxon>
        <taxon>Promethearchaeaceae</taxon>
        <taxon>Promethearchaeum</taxon>
    </lineage>
</organism>
<evidence type="ECO:0000313" key="1">
    <source>
        <dbReference type="EMBL" id="QEE16735.2"/>
    </source>
</evidence>
<accession>A0A5B9DCJ8</accession>
<evidence type="ECO:0000313" key="2">
    <source>
        <dbReference type="Proteomes" id="UP000321408"/>
    </source>
</evidence>